<dbReference type="InterPro" id="IPR016024">
    <property type="entry name" value="ARM-type_fold"/>
</dbReference>
<feature type="chain" id="PRO_5036393916" evidence="2">
    <location>
        <begin position="21"/>
        <end position="475"/>
    </location>
</feature>
<dbReference type="InterPro" id="IPR002110">
    <property type="entry name" value="Ankyrin_rpt"/>
</dbReference>
<feature type="repeat" description="ANK" evidence="1">
    <location>
        <begin position="291"/>
        <end position="313"/>
    </location>
</feature>
<keyword evidence="2" id="KW-0732">Signal</keyword>
<sequence length="475" mass="51458">MKGATCCVLLLLSLAGLCRAAAGIDFDKLGFDKKEGAALKWLGVTSVDDITYLQSADLAKLTDMTAVAMRRLEYKVRGIRAVQVINSTDITGICAEMAANRHNRDVAVAGAKALVRQILRYKHSTYRIEQIAKAPEGAVFTLVRAMEIHFDEPDVVEATVHGLHLLAFTDNTKSKIGQSGGVDAVIIALTRHGDQPTLMQYALRLLAKVVFNENIKKSLGTDANIDTILKSINLHKYNPTYLDEACMALWSITSPSQYCLHLAAQRGMVDVVKSILEVGGEKAASTKAQDTGKTALHVAALHGKTEVVETLIKFWEGTQEGSGPMLEQIDEEFRATALHMAAATGKKDVVALLIAKGGERLIDAIEGFTAKTPFMVAIERGQVEVCDYLVTRIGRGVASAIDATRNSAMHLAGGEGMVESVKWLMQFEEFRTLYGGLNDNGMTAKSLADINNNYVVGKIIGDWINTKTAESKTAE</sequence>
<name>A0A6U4WJM1_HEMAN</name>
<evidence type="ECO:0000256" key="1">
    <source>
        <dbReference type="PROSITE-ProRule" id="PRU00023"/>
    </source>
</evidence>
<feature type="repeat" description="ANK" evidence="1">
    <location>
        <begin position="333"/>
        <end position="359"/>
    </location>
</feature>
<dbReference type="PANTHER" id="PTHR24121:SF23">
    <property type="entry name" value="NO MECHANORECEPTOR POTENTIAL C, ISOFORM H"/>
    <property type="match status" value="1"/>
</dbReference>
<dbReference type="SUPFAM" id="SSF48371">
    <property type="entry name" value="ARM repeat"/>
    <property type="match status" value="1"/>
</dbReference>
<dbReference type="Gene3D" id="1.25.10.10">
    <property type="entry name" value="Leucine-rich Repeat Variant"/>
    <property type="match status" value="1"/>
</dbReference>
<evidence type="ECO:0000313" key="4">
    <source>
        <dbReference type="EMBL" id="CAD8960968.1"/>
    </source>
</evidence>
<keyword evidence="1" id="KW-0040">ANK repeat</keyword>
<dbReference type="Gene3D" id="1.25.40.20">
    <property type="entry name" value="Ankyrin repeat-containing domain"/>
    <property type="match status" value="1"/>
</dbReference>
<dbReference type="AlphaFoldDB" id="A0A6U4WJM1"/>
<dbReference type="InterPro" id="IPR011989">
    <property type="entry name" value="ARM-like"/>
</dbReference>
<dbReference type="SMART" id="SM00248">
    <property type="entry name" value="ANK"/>
    <property type="match status" value="4"/>
</dbReference>
<organism evidence="3">
    <name type="scientific">Hemiselmis andersenii</name>
    <name type="common">Cryptophyte alga</name>
    <dbReference type="NCBI Taxonomy" id="464988"/>
    <lineage>
        <taxon>Eukaryota</taxon>
        <taxon>Cryptophyceae</taxon>
        <taxon>Cryptomonadales</taxon>
        <taxon>Hemiselmidaceae</taxon>
        <taxon>Hemiselmis</taxon>
    </lineage>
</organism>
<dbReference type="SUPFAM" id="SSF48403">
    <property type="entry name" value="Ankyrin repeat"/>
    <property type="match status" value="1"/>
</dbReference>
<evidence type="ECO:0000256" key="2">
    <source>
        <dbReference type="SAM" id="SignalP"/>
    </source>
</evidence>
<feature type="signal peptide" evidence="2">
    <location>
        <begin position="1"/>
        <end position="20"/>
    </location>
</feature>
<accession>A0A6U4WJM1</accession>
<dbReference type="Pfam" id="PF12796">
    <property type="entry name" value="Ank_2"/>
    <property type="match status" value="2"/>
</dbReference>
<dbReference type="EMBL" id="HBFK01021585">
    <property type="protein sequence ID" value="CAD8746871.1"/>
    <property type="molecule type" value="Transcribed_RNA"/>
</dbReference>
<gene>
    <name evidence="4" type="ORF">HAND00432_LOCUS14849</name>
    <name evidence="3" type="ORF">HAND1043_LOCUS13368</name>
</gene>
<reference evidence="3" key="1">
    <citation type="submission" date="2021-01" db="EMBL/GenBank/DDBJ databases">
        <authorList>
            <person name="Corre E."/>
            <person name="Pelletier E."/>
            <person name="Niang G."/>
            <person name="Scheremetjew M."/>
            <person name="Finn R."/>
            <person name="Kale V."/>
            <person name="Holt S."/>
            <person name="Cochrane G."/>
            <person name="Meng A."/>
            <person name="Brown T."/>
            <person name="Cohen L."/>
        </authorList>
    </citation>
    <scope>NUCLEOTIDE SEQUENCE</scope>
    <source>
        <strain evidence="3">CCMP441</strain>
        <strain evidence="4">CCMP644</strain>
    </source>
</reference>
<evidence type="ECO:0000313" key="3">
    <source>
        <dbReference type="EMBL" id="CAD8746871.1"/>
    </source>
</evidence>
<dbReference type="PROSITE" id="PS50088">
    <property type="entry name" value="ANK_REPEAT"/>
    <property type="match status" value="2"/>
</dbReference>
<protein>
    <submittedName>
        <fullName evidence="3">Uncharacterized protein</fullName>
    </submittedName>
</protein>
<proteinExistence type="predicted"/>
<dbReference type="PANTHER" id="PTHR24121">
    <property type="entry name" value="NO MECHANORECEPTOR POTENTIAL C, ISOFORM D-RELATED"/>
    <property type="match status" value="1"/>
</dbReference>
<dbReference type="PROSITE" id="PS50297">
    <property type="entry name" value="ANK_REP_REGION"/>
    <property type="match status" value="2"/>
</dbReference>
<dbReference type="EMBL" id="HBFX01024355">
    <property type="protein sequence ID" value="CAD8960968.1"/>
    <property type="molecule type" value="Transcribed_RNA"/>
</dbReference>
<dbReference type="InterPro" id="IPR036770">
    <property type="entry name" value="Ankyrin_rpt-contain_sf"/>
</dbReference>